<name>A0ABV8JVR2_9FLAO</name>
<reference evidence="3" key="1">
    <citation type="journal article" date="2019" name="Int. J. Syst. Evol. Microbiol.">
        <title>The Global Catalogue of Microorganisms (GCM) 10K type strain sequencing project: providing services to taxonomists for standard genome sequencing and annotation.</title>
        <authorList>
            <consortium name="The Broad Institute Genomics Platform"/>
            <consortium name="The Broad Institute Genome Sequencing Center for Infectious Disease"/>
            <person name="Wu L."/>
            <person name="Ma J."/>
        </authorList>
    </citation>
    <scope>NUCLEOTIDE SEQUENCE [LARGE SCALE GENOMIC DNA]</scope>
    <source>
        <strain evidence="3">CECT 7477</strain>
    </source>
</reference>
<keyword evidence="1" id="KW-1133">Transmembrane helix</keyword>
<feature type="transmembrane region" description="Helical" evidence="1">
    <location>
        <begin position="168"/>
        <end position="186"/>
    </location>
</feature>
<dbReference type="Proteomes" id="UP001595814">
    <property type="component" value="Unassembled WGS sequence"/>
</dbReference>
<feature type="transmembrane region" description="Helical" evidence="1">
    <location>
        <begin position="198"/>
        <end position="221"/>
    </location>
</feature>
<gene>
    <name evidence="2" type="ORF">ACFOUT_13835</name>
</gene>
<accession>A0ABV8JVR2</accession>
<sequence>MLSRTNIQEVLSKKRNKETSSLEILAQVQEILNKNQNDRQLIHNRLSTHQKANSNSFDIDLLESNRIYHLNHIKDICINYRLRFLDSRYFKGEIPEEAISQIRELENKHHTTLNGLKILAPSKLFKLEDKDDPLLFAPIGNGYYYLVHKWGNDLHPLRKTLMWPFKSIVNLTVIVVLISYLMTLLVPDGLFSKNSTNAQFWIIFFFMFKCLASVVIFYGFALGKNFNPAIWNSKYFNA</sequence>
<evidence type="ECO:0000256" key="1">
    <source>
        <dbReference type="SAM" id="Phobius"/>
    </source>
</evidence>
<protein>
    <submittedName>
        <fullName evidence="2">Uncharacterized protein</fullName>
    </submittedName>
</protein>
<dbReference type="EMBL" id="JBHSAW010000010">
    <property type="protein sequence ID" value="MFC4096965.1"/>
    <property type="molecule type" value="Genomic_DNA"/>
</dbReference>
<organism evidence="2 3">
    <name type="scientific">Euzebyella saccharophila</name>
    <dbReference type="NCBI Taxonomy" id="679664"/>
    <lineage>
        <taxon>Bacteria</taxon>
        <taxon>Pseudomonadati</taxon>
        <taxon>Bacteroidota</taxon>
        <taxon>Flavobacteriia</taxon>
        <taxon>Flavobacteriales</taxon>
        <taxon>Flavobacteriaceae</taxon>
        <taxon>Euzebyella</taxon>
    </lineage>
</organism>
<keyword evidence="1" id="KW-0472">Membrane</keyword>
<keyword evidence="1" id="KW-0812">Transmembrane</keyword>
<evidence type="ECO:0000313" key="3">
    <source>
        <dbReference type="Proteomes" id="UP001595814"/>
    </source>
</evidence>
<proteinExistence type="predicted"/>
<evidence type="ECO:0000313" key="2">
    <source>
        <dbReference type="EMBL" id="MFC4096965.1"/>
    </source>
</evidence>
<comment type="caution">
    <text evidence="2">The sequence shown here is derived from an EMBL/GenBank/DDBJ whole genome shotgun (WGS) entry which is preliminary data.</text>
</comment>
<dbReference type="RefSeq" id="WP_192461692.1">
    <property type="nucleotide sequence ID" value="NZ_JACYFJ010000002.1"/>
</dbReference>
<keyword evidence="3" id="KW-1185">Reference proteome</keyword>